<gene>
    <name evidence="2" type="ORF">DFP72DRAFT_1081803</name>
</gene>
<dbReference type="EMBL" id="JACGCI010000180">
    <property type="protein sequence ID" value="KAF6742578.1"/>
    <property type="molecule type" value="Genomic_DNA"/>
</dbReference>
<sequence length="476" mass="51098">MFSGELSALTSLPNSSGSLGHPTRQNSGSPHPSRQNSGSPLRQGSNSGVPTTNILSSSGSLSRGGDPLPTRGVATSPSFFNTNVNQTLLQNVPPLSYSNSRTSSYLGNPHMLHPTMHSTSPRPFSAASHHSLHVPIARPASSQSFRAVNDYPGRSPSTGSAHSDRLSPSHSFHSAPVYPTLDRPVSRHDRTPTPVPIPTPPWQDRSRVGDRIGEHEQENSFHTRNGDGQYAENVYPQAPIIPVSYQAPTAMHGSNWTQPVLNPVSWIHHAAETNNFGAPTSYTTYSQDNGTPPGTYIQPDQNHRHGGTIRSLHSGLPAPEMERLQEPYQYPAQFTPRSTPSPNPDNTASNPNVSGVKDEPIDHLADVLLRISQLNNVPTSASDNQRTDKQAIAYNALLQHLAGRDSNALATCGKRADAAHGNLALGILGVGYAQMDTTAEIIPPHSARCQDSDGPFGSTSAPSQRVIWAQLGYNIN</sequence>
<feature type="region of interest" description="Disordered" evidence="1">
    <location>
        <begin position="279"/>
        <end position="314"/>
    </location>
</feature>
<reference evidence="2 3" key="1">
    <citation type="submission" date="2020-07" db="EMBL/GenBank/DDBJ databases">
        <title>Comparative genomics of pyrophilous fungi reveals a link between fire events and developmental genes.</title>
        <authorList>
            <consortium name="DOE Joint Genome Institute"/>
            <person name="Steindorff A.S."/>
            <person name="Carver A."/>
            <person name="Calhoun S."/>
            <person name="Stillman K."/>
            <person name="Liu H."/>
            <person name="Lipzen A."/>
            <person name="Pangilinan J."/>
            <person name="Labutti K."/>
            <person name="Bruns T.D."/>
            <person name="Grigoriev I.V."/>
        </authorList>
    </citation>
    <scope>NUCLEOTIDE SEQUENCE [LARGE SCALE GENOMIC DNA]</scope>
    <source>
        <strain evidence="2 3">CBS 144469</strain>
    </source>
</reference>
<evidence type="ECO:0000313" key="3">
    <source>
        <dbReference type="Proteomes" id="UP000521943"/>
    </source>
</evidence>
<feature type="region of interest" description="Disordered" evidence="1">
    <location>
        <begin position="1"/>
        <end position="74"/>
    </location>
</feature>
<evidence type="ECO:0000256" key="1">
    <source>
        <dbReference type="SAM" id="MobiDB-lite"/>
    </source>
</evidence>
<feature type="region of interest" description="Disordered" evidence="1">
    <location>
        <begin position="146"/>
        <end position="206"/>
    </location>
</feature>
<name>A0A8H6LSX0_9AGAR</name>
<dbReference type="AlphaFoldDB" id="A0A8H6LSX0"/>
<comment type="caution">
    <text evidence="2">The sequence shown here is derived from an EMBL/GenBank/DDBJ whole genome shotgun (WGS) entry which is preliminary data.</text>
</comment>
<feature type="compositionally biased region" description="Polar residues" evidence="1">
    <location>
        <begin position="335"/>
        <end position="353"/>
    </location>
</feature>
<proteinExistence type="predicted"/>
<feature type="compositionally biased region" description="Polar residues" evidence="1">
    <location>
        <begin position="8"/>
        <end position="54"/>
    </location>
</feature>
<accession>A0A8H6LSX0</accession>
<evidence type="ECO:0000313" key="2">
    <source>
        <dbReference type="EMBL" id="KAF6742578.1"/>
    </source>
</evidence>
<feature type="region of interest" description="Disordered" evidence="1">
    <location>
        <begin position="112"/>
        <end position="131"/>
    </location>
</feature>
<feature type="region of interest" description="Disordered" evidence="1">
    <location>
        <begin position="332"/>
        <end position="358"/>
    </location>
</feature>
<feature type="compositionally biased region" description="Polar residues" evidence="1">
    <location>
        <begin position="279"/>
        <end position="292"/>
    </location>
</feature>
<protein>
    <submittedName>
        <fullName evidence="2">Uncharacterized protein</fullName>
    </submittedName>
</protein>
<organism evidence="2 3">
    <name type="scientific">Ephemerocybe angulata</name>
    <dbReference type="NCBI Taxonomy" id="980116"/>
    <lineage>
        <taxon>Eukaryota</taxon>
        <taxon>Fungi</taxon>
        <taxon>Dikarya</taxon>
        <taxon>Basidiomycota</taxon>
        <taxon>Agaricomycotina</taxon>
        <taxon>Agaricomycetes</taxon>
        <taxon>Agaricomycetidae</taxon>
        <taxon>Agaricales</taxon>
        <taxon>Agaricineae</taxon>
        <taxon>Psathyrellaceae</taxon>
        <taxon>Ephemerocybe</taxon>
    </lineage>
</organism>
<dbReference type="Proteomes" id="UP000521943">
    <property type="component" value="Unassembled WGS sequence"/>
</dbReference>
<keyword evidence="3" id="KW-1185">Reference proteome</keyword>
<feature type="compositionally biased region" description="Low complexity" evidence="1">
    <location>
        <begin position="55"/>
        <end position="65"/>
    </location>
</feature>